<dbReference type="AlphaFoldDB" id="A0A895YJZ7"/>
<dbReference type="GO" id="GO:0016787">
    <property type="term" value="F:hydrolase activity"/>
    <property type="evidence" value="ECO:0007669"/>
    <property type="project" value="InterPro"/>
</dbReference>
<dbReference type="GO" id="GO:0019748">
    <property type="term" value="P:secondary metabolic process"/>
    <property type="evidence" value="ECO:0007669"/>
    <property type="project" value="TreeGrafter"/>
</dbReference>
<dbReference type="InterPro" id="IPR006680">
    <property type="entry name" value="Amidohydro-rel"/>
</dbReference>
<dbReference type="GO" id="GO:0005737">
    <property type="term" value="C:cytoplasm"/>
    <property type="evidence" value="ECO:0007669"/>
    <property type="project" value="TreeGrafter"/>
</dbReference>
<accession>A0A895YJZ7</accession>
<dbReference type="PANTHER" id="PTHR21240">
    <property type="entry name" value="2-AMINO-3-CARBOXYLMUCONATE-6-SEMIALDEHYDE DECARBOXYLASE"/>
    <property type="match status" value="1"/>
</dbReference>
<gene>
    <name evidence="3" type="ORF">JQS43_08615</name>
</gene>
<dbReference type="Pfam" id="PF04909">
    <property type="entry name" value="Amidohydro_2"/>
    <property type="match status" value="1"/>
</dbReference>
<dbReference type="Gene3D" id="3.20.20.140">
    <property type="entry name" value="Metal-dependent hydrolases"/>
    <property type="match status" value="1"/>
</dbReference>
<dbReference type="PANTHER" id="PTHR21240:SF28">
    <property type="entry name" value="ISO-OROTATE DECARBOXYLASE (EUROFUNG)"/>
    <property type="match status" value="1"/>
</dbReference>
<dbReference type="RefSeq" id="WP_239678544.1">
    <property type="nucleotide sequence ID" value="NZ_CP070499.1"/>
</dbReference>
<dbReference type="KEGG" id="nhy:JQS43_08615"/>
<evidence type="ECO:0000313" key="4">
    <source>
        <dbReference type="Proteomes" id="UP000662857"/>
    </source>
</evidence>
<evidence type="ECO:0000313" key="3">
    <source>
        <dbReference type="EMBL" id="QSB16335.1"/>
    </source>
</evidence>
<organism evidence="3 4">
    <name type="scientific">Natronosporangium hydrolyticum</name>
    <dbReference type="NCBI Taxonomy" id="2811111"/>
    <lineage>
        <taxon>Bacteria</taxon>
        <taxon>Bacillati</taxon>
        <taxon>Actinomycetota</taxon>
        <taxon>Actinomycetes</taxon>
        <taxon>Micromonosporales</taxon>
        <taxon>Micromonosporaceae</taxon>
        <taxon>Natronosporangium</taxon>
    </lineage>
</organism>
<protein>
    <submittedName>
        <fullName evidence="3">Amidohydrolase</fullName>
    </submittedName>
</protein>
<dbReference type="EMBL" id="CP070499">
    <property type="protein sequence ID" value="QSB16335.1"/>
    <property type="molecule type" value="Genomic_DNA"/>
</dbReference>
<dbReference type="SUPFAM" id="SSF51556">
    <property type="entry name" value="Metallo-dependent hydrolases"/>
    <property type="match status" value="1"/>
</dbReference>
<name>A0A895YJZ7_9ACTN</name>
<proteinExistence type="predicted"/>
<dbReference type="Proteomes" id="UP000662857">
    <property type="component" value="Chromosome"/>
</dbReference>
<feature type="domain" description="Amidohydrolase-related" evidence="2">
    <location>
        <begin position="3"/>
        <end position="312"/>
    </location>
</feature>
<dbReference type="GO" id="GO:0016831">
    <property type="term" value="F:carboxy-lyase activity"/>
    <property type="evidence" value="ECO:0007669"/>
    <property type="project" value="InterPro"/>
</dbReference>
<dbReference type="InterPro" id="IPR032465">
    <property type="entry name" value="ACMSD"/>
</dbReference>
<reference evidence="3" key="1">
    <citation type="submission" date="2021-02" db="EMBL/GenBank/DDBJ databases">
        <title>Natrosporangium hydrolyticum gen. nov., sp. nov, a haloalkaliphilic actinobacterium from a soda solonchak soil.</title>
        <authorList>
            <person name="Sorokin D.Y."/>
            <person name="Khijniak T.V."/>
            <person name="Zakharycheva A.P."/>
            <person name="Boueva O.V."/>
            <person name="Ariskina E.V."/>
            <person name="Hahnke R.L."/>
            <person name="Bunk B."/>
            <person name="Sproer C."/>
            <person name="Schumann P."/>
            <person name="Evtushenko L.I."/>
            <person name="Kublanov I.V."/>
        </authorList>
    </citation>
    <scope>NUCLEOTIDE SEQUENCE</scope>
    <source>
        <strain evidence="3">DSM 106523</strain>
    </source>
</reference>
<keyword evidence="4" id="KW-1185">Reference proteome</keyword>
<dbReference type="InterPro" id="IPR032466">
    <property type="entry name" value="Metal_Hydrolase"/>
</dbReference>
<sequence length="334" mass="34876">MTIDVHGHLSPPESLRRFPMPPRLGDVTGMIEAKLALGVSMTVIGSPVGAGAMVPIPGVDNYAQSEDQLRGLHEWLASVVADHPQHLRSYVYVNPFGGDAHLANAAEWARQPEFVGVIANSSISGRYLLGPEADAFFGFLAELDLPLFLHPPASPAAGTGLQDLPLIEQLGRFCDITIGLACCVLGGWLEKYPSLRILASAGGGALGLLPEKLDQAWAPAHWGGRPGAVESPLPRPPSSYLDRIWVDTATPSPAALTLALATVGPRRVVFGTDSPPLPPESVGGLLKTIGDAAIPAQTRDGVLAGNARELFGARLGDPSAAIPAAVGETARSDQ</sequence>
<keyword evidence="1" id="KW-0456">Lyase</keyword>
<evidence type="ECO:0000259" key="2">
    <source>
        <dbReference type="Pfam" id="PF04909"/>
    </source>
</evidence>
<evidence type="ECO:0000256" key="1">
    <source>
        <dbReference type="ARBA" id="ARBA00023239"/>
    </source>
</evidence>